<dbReference type="Proteomes" id="UP000765509">
    <property type="component" value="Unassembled WGS sequence"/>
</dbReference>
<evidence type="ECO:0000313" key="3">
    <source>
        <dbReference type="Proteomes" id="UP000765509"/>
    </source>
</evidence>
<comment type="caution">
    <text evidence="2">The sequence shown here is derived from an EMBL/GenBank/DDBJ whole genome shotgun (WGS) entry which is preliminary data.</text>
</comment>
<keyword evidence="3" id="KW-1185">Reference proteome</keyword>
<sequence length="150" mass="17365">MNSRQIGDHCTSIVGLEKFALITLVTWEERNIHFVVARRAVHTVLGRHFLADNNIILDFSQQKVEKFSYKEPDGRRLCLPICSPQKVEQRENPQEGIKACSFEKEEGYNSSNVEDREFLENIGNNCKYSKNKESPQDIETFTKKSVRNKT</sequence>
<name>A0A9Q3BCV0_9BASI</name>
<feature type="region of interest" description="Disordered" evidence="1">
    <location>
        <begin position="129"/>
        <end position="150"/>
    </location>
</feature>
<dbReference type="EMBL" id="AVOT02000410">
    <property type="protein sequence ID" value="MBW0462752.1"/>
    <property type="molecule type" value="Genomic_DNA"/>
</dbReference>
<accession>A0A9Q3BCV0</accession>
<proteinExistence type="predicted"/>
<evidence type="ECO:0000256" key="1">
    <source>
        <dbReference type="SAM" id="MobiDB-lite"/>
    </source>
</evidence>
<organism evidence="2 3">
    <name type="scientific">Austropuccinia psidii MF-1</name>
    <dbReference type="NCBI Taxonomy" id="1389203"/>
    <lineage>
        <taxon>Eukaryota</taxon>
        <taxon>Fungi</taxon>
        <taxon>Dikarya</taxon>
        <taxon>Basidiomycota</taxon>
        <taxon>Pucciniomycotina</taxon>
        <taxon>Pucciniomycetes</taxon>
        <taxon>Pucciniales</taxon>
        <taxon>Sphaerophragmiaceae</taxon>
        <taxon>Austropuccinia</taxon>
    </lineage>
</organism>
<evidence type="ECO:0000313" key="2">
    <source>
        <dbReference type="EMBL" id="MBW0462752.1"/>
    </source>
</evidence>
<reference evidence="2" key="1">
    <citation type="submission" date="2021-03" db="EMBL/GenBank/DDBJ databases">
        <title>Draft genome sequence of rust myrtle Austropuccinia psidii MF-1, a brazilian biotype.</title>
        <authorList>
            <person name="Quecine M.C."/>
            <person name="Pachon D.M.R."/>
            <person name="Bonatelli M.L."/>
            <person name="Correr F.H."/>
            <person name="Franceschini L.M."/>
            <person name="Leite T.F."/>
            <person name="Margarido G.R.A."/>
            <person name="Almeida C.A."/>
            <person name="Ferrarezi J.A."/>
            <person name="Labate C.A."/>
        </authorList>
    </citation>
    <scope>NUCLEOTIDE SEQUENCE</scope>
    <source>
        <strain evidence="2">MF-1</strain>
    </source>
</reference>
<dbReference type="AlphaFoldDB" id="A0A9Q3BCV0"/>
<protein>
    <submittedName>
        <fullName evidence="2">Uncharacterized protein</fullName>
    </submittedName>
</protein>
<dbReference type="OrthoDB" id="2507637at2759"/>
<gene>
    <name evidence="2" type="ORF">O181_002467</name>
</gene>